<evidence type="ECO:0000313" key="2">
    <source>
        <dbReference type="EMBL" id="QHJ74354.1"/>
    </source>
</evidence>
<keyword evidence="1" id="KW-1133">Transmembrane helix</keyword>
<organism evidence="2 3">
    <name type="scientific">Vibrio phage VH1_2019</name>
    <dbReference type="NCBI Taxonomy" id="2686307"/>
    <lineage>
        <taxon>Viruses</taxon>
        <taxon>Duplodnaviria</taxon>
        <taxon>Heunggongvirae</taxon>
        <taxon>Uroviricota</taxon>
        <taxon>Caudoviricetes</taxon>
        <taxon>Pantevenvirales</taxon>
        <taxon>Straboviridae</taxon>
        <taxon>Schizotequatrovirus</taxon>
        <taxon>Schizotequatrovirus KVP40</taxon>
    </lineage>
</organism>
<proteinExistence type="predicted"/>
<accession>A0A6B9SX14</accession>
<reference evidence="2 3" key="1">
    <citation type="submission" date="2019-12" db="EMBL/GenBank/DDBJ databases">
        <authorList>
            <person name="Harris M."/>
            <person name="Ho T.C."/>
            <person name="Fruchtman H."/>
            <person name="Garin M."/>
            <person name="Kubatin V."/>
            <person name="Lu T."/>
            <person name="Xue L."/>
            <person name="Marr M.T."/>
        </authorList>
    </citation>
    <scope>NUCLEOTIDE SEQUENCE [LARGE SCALE GENOMIC DNA]</scope>
</reference>
<evidence type="ECO:0000256" key="1">
    <source>
        <dbReference type="SAM" id="Phobius"/>
    </source>
</evidence>
<feature type="transmembrane region" description="Helical" evidence="1">
    <location>
        <begin position="6"/>
        <end position="31"/>
    </location>
</feature>
<sequence length="111" mass="12576">MSAILLMKIGISLMIFGIALLVLGNITIWYLKRREKTMTQTTQSIRAVCIDNQSNRIDKPEPPTGLTEGKEYVVHMYNVNEHINKPPMIRITNDLGQRASYVASRFNLIVG</sequence>
<keyword evidence="1" id="KW-0812">Transmembrane</keyword>
<dbReference type="Proteomes" id="UP000464957">
    <property type="component" value="Segment"/>
</dbReference>
<keyword evidence="1" id="KW-0472">Membrane</keyword>
<gene>
    <name evidence="2" type="ORF">VH12019_00027</name>
</gene>
<name>A0A6B9SX14_9CAUD</name>
<evidence type="ECO:0000313" key="3">
    <source>
        <dbReference type="Proteomes" id="UP000464957"/>
    </source>
</evidence>
<dbReference type="EMBL" id="MN794232">
    <property type="protein sequence ID" value="QHJ74354.1"/>
    <property type="molecule type" value="Genomic_DNA"/>
</dbReference>
<protein>
    <submittedName>
        <fullName evidence="2">Uncharacterized protein</fullName>
    </submittedName>
</protein>